<accession>A0A815X044</accession>
<dbReference type="AlphaFoldDB" id="A0A815X044"/>
<feature type="signal peptide" evidence="1">
    <location>
        <begin position="1"/>
        <end position="27"/>
    </location>
</feature>
<keyword evidence="3" id="KW-1185">Reference proteome</keyword>
<evidence type="ECO:0000313" key="2">
    <source>
        <dbReference type="EMBL" id="CAF1552267.1"/>
    </source>
</evidence>
<name>A0A815X044_ADIRI</name>
<evidence type="ECO:0000313" key="3">
    <source>
        <dbReference type="Proteomes" id="UP000663828"/>
    </source>
</evidence>
<proteinExistence type="predicted"/>
<reference evidence="2" key="1">
    <citation type="submission" date="2021-02" db="EMBL/GenBank/DDBJ databases">
        <authorList>
            <person name="Nowell W R."/>
        </authorList>
    </citation>
    <scope>NUCLEOTIDE SEQUENCE</scope>
</reference>
<keyword evidence="1" id="KW-0732">Signal</keyword>
<organism evidence="2 3">
    <name type="scientific">Adineta ricciae</name>
    <name type="common">Rotifer</name>
    <dbReference type="NCBI Taxonomy" id="249248"/>
    <lineage>
        <taxon>Eukaryota</taxon>
        <taxon>Metazoa</taxon>
        <taxon>Spiralia</taxon>
        <taxon>Gnathifera</taxon>
        <taxon>Rotifera</taxon>
        <taxon>Eurotatoria</taxon>
        <taxon>Bdelloidea</taxon>
        <taxon>Adinetida</taxon>
        <taxon>Adinetidae</taxon>
        <taxon>Adineta</taxon>
    </lineage>
</organism>
<dbReference type="EMBL" id="CAJNOR010005224">
    <property type="protein sequence ID" value="CAF1552267.1"/>
    <property type="molecule type" value="Genomic_DNA"/>
</dbReference>
<feature type="non-terminal residue" evidence="2">
    <location>
        <position position="128"/>
    </location>
</feature>
<evidence type="ECO:0000256" key="1">
    <source>
        <dbReference type="SAM" id="SignalP"/>
    </source>
</evidence>
<protein>
    <submittedName>
        <fullName evidence="2">Uncharacterized protein</fullName>
    </submittedName>
</protein>
<comment type="caution">
    <text evidence="2">The sequence shown here is derived from an EMBL/GenBank/DDBJ whole genome shotgun (WGS) entry which is preliminary data.</text>
</comment>
<dbReference type="Proteomes" id="UP000663828">
    <property type="component" value="Unassembled WGS sequence"/>
</dbReference>
<gene>
    <name evidence="2" type="ORF">XAT740_LOCUS42986</name>
</gene>
<feature type="chain" id="PRO_5032802407" evidence="1">
    <location>
        <begin position="28"/>
        <end position="128"/>
    </location>
</feature>
<sequence length="128" mass="13840">MSAILLSTKCNHVLIIFLTIQLNLAIGQICQNDIPSFFYNVNYAGPLFDQSIYTVNAFNFSVASPNGTTVFTFNVQPQTDSTRLSFVPTSVTGRALNLTKGVITMTSGNPNFTVTTLSNGSYALVTNT</sequence>